<evidence type="ECO:0000313" key="2">
    <source>
        <dbReference type="EMBL" id="KAG5210349.1"/>
    </source>
</evidence>
<dbReference type="AlphaFoldDB" id="A0A836AI65"/>
<proteinExistence type="predicted"/>
<accession>A0A836AI65</accession>
<evidence type="ECO:0000256" key="1">
    <source>
        <dbReference type="SAM" id="MobiDB-lite"/>
    </source>
</evidence>
<sequence length="211" mass="23468">MDVDEAVLKADMSLESETCFPEFWPMLPQVNLSKSLTLSAGLSAAYVLIVHSSQIPGPQAHQMFQAFRDGRESVIANLRDPERATSHCRPTISDRAPKSQASGLTTSILARPWIYILSGHTIPTDEIDPVIIPFKINLISWLTYLSLKHIKDLGLNLEMLGRTMNSEYSPELLLLLGAAAEQQGKNHPEEDNLVSAEEHRQQDRLNPSKGQ</sequence>
<organism evidence="2 3">
    <name type="scientific">Ovis aries</name>
    <name type="common">Sheep</name>
    <dbReference type="NCBI Taxonomy" id="9940"/>
    <lineage>
        <taxon>Eukaryota</taxon>
        <taxon>Metazoa</taxon>
        <taxon>Chordata</taxon>
        <taxon>Craniata</taxon>
        <taxon>Vertebrata</taxon>
        <taxon>Euteleostomi</taxon>
        <taxon>Mammalia</taxon>
        <taxon>Eutheria</taxon>
        <taxon>Laurasiatheria</taxon>
        <taxon>Artiodactyla</taxon>
        <taxon>Ruminantia</taxon>
        <taxon>Pecora</taxon>
        <taxon>Bovidae</taxon>
        <taxon>Caprinae</taxon>
        <taxon>Ovis</taxon>
    </lineage>
</organism>
<dbReference type="EMBL" id="JAEMGP010000004">
    <property type="protein sequence ID" value="KAG5210349.1"/>
    <property type="molecule type" value="Genomic_DNA"/>
</dbReference>
<protein>
    <submittedName>
        <fullName evidence="2">Uncharacterized protein</fullName>
    </submittedName>
</protein>
<evidence type="ECO:0000313" key="3">
    <source>
        <dbReference type="Proteomes" id="UP000664991"/>
    </source>
</evidence>
<name>A0A836AI65_SHEEP</name>
<feature type="region of interest" description="Disordered" evidence="1">
    <location>
        <begin position="182"/>
        <end position="211"/>
    </location>
</feature>
<reference evidence="2 3" key="1">
    <citation type="submission" date="2020-12" db="EMBL/GenBank/DDBJ databases">
        <title>De novo assembly of Tibetan sheep genome.</title>
        <authorList>
            <person name="Li X."/>
        </authorList>
    </citation>
    <scope>NUCLEOTIDE SEQUENCE [LARGE SCALE GENOMIC DNA]</scope>
    <source>
        <tissue evidence="2">Heart</tissue>
    </source>
</reference>
<comment type="caution">
    <text evidence="2">The sequence shown here is derived from an EMBL/GenBank/DDBJ whole genome shotgun (WGS) entry which is preliminary data.</text>
</comment>
<dbReference type="Proteomes" id="UP000664991">
    <property type="component" value="Unassembled WGS sequence"/>
</dbReference>
<gene>
    <name evidence="2" type="ORF">JEQ12_015543</name>
</gene>
<feature type="compositionally biased region" description="Basic and acidic residues" evidence="1">
    <location>
        <begin position="184"/>
        <end position="203"/>
    </location>
</feature>